<keyword evidence="2" id="KW-1185">Reference proteome</keyword>
<dbReference type="Proteomes" id="UP000183988">
    <property type="component" value="Unassembled WGS sequence"/>
</dbReference>
<dbReference type="RefSeq" id="WP_159431572.1">
    <property type="nucleotide sequence ID" value="NZ_FQVW01000025.1"/>
</dbReference>
<organism evidence="1 2">
    <name type="scientific">Ornithinibacillus halophilus</name>
    <dbReference type="NCBI Taxonomy" id="930117"/>
    <lineage>
        <taxon>Bacteria</taxon>
        <taxon>Bacillati</taxon>
        <taxon>Bacillota</taxon>
        <taxon>Bacilli</taxon>
        <taxon>Bacillales</taxon>
        <taxon>Bacillaceae</taxon>
        <taxon>Ornithinibacillus</taxon>
    </lineage>
</organism>
<gene>
    <name evidence="1" type="ORF">SAMN05216225_102525</name>
</gene>
<dbReference type="STRING" id="930117.SAMN05216225_102525"/>
<proteinExistence type="predicted"/>
<dbReference type="AlphaFoldDB" id="A0A1M5IPA5"/>
<dbReference type="EMBL" id="FQVW01000025">
    <property type="protein sequence ID" value="SHG30158.1"/>
    <property type="molecule type" value="Genomic_DNA"/>
</dbReference>
<protein>
    <submittedName>
        <fullName evidence="1">Uncharacterized protein</fullName>
    </submittedName>
</protein>
<sequence length="56" mass="6727">MRRRVELRSAEENNQTTNIWIQHMVSRIIVEQLNLPPRLQAKLLYETLPKNNRGEK</sequence>
<name>A0A1M5IPA5_9BACI</name>
<reference evidence="1 2" key="1">
    <citation type="submission" date="2016-11" db="EMBL/GenBank/DDBJ databases">
        <authorList>
            <person name="Jaros S."/>
            <person name="Januszkiewicz K."/>
            <person name="Wedrychowicz H."/>
        </authorList>
    </citation>
    <scope>NUCLEOTIDE SEQUENCE [LARGE SCALE GENOMIC DNA]</scope>
    <source>
        <strain evidence="1 2">IBRC-M 10683</strain>
    </source>
</reference>
<evidence type="ECO:0000313" key="2">
    <source>
        <dbReference type="Proteomes" id="UP000183988"/>
    </source>
</evidence>
<dbReference type="OrthoDB" id="2896646at2"/>
<evidence type="ECO:0000313" key="1">
    <source>
        <dbReference type="EMBL" id="SHG30158.1"/>
    </source>
</evidence>
<accession>A0A1M5IPA5</accession>